<dbReference type="EMBL" id="PP179332">
    <property type="protein sequence ID" value="XAI71283.1"/>
    <property type="molecule type" value="Genomic_DNA"/>
</dbReference>
<accession>A0AAU6W4K3</accession>
<protein>
    <submittedName>
        <fullName evidence="1">Uncharacterized protein</fullName>
    </submittedName>
</protein>
<organism evidence="1">
    <name type="scientific">Pseudomonas phage Cygsa01</name>
    <dbReference type="NCBI Taxonomy" id="3138529"/>
    <lineage>
        <taxon>Viruses</taxon>
    </lineage>
</organism>
<reference evidence="1" key="1">
    <citation type="journal article" date="2024" name="J. Gen. Virol.">
        <title>Novel phages of Pseudomonas syringae unveil numerous potential auxiliary metabolic genes.</title>
        <authorList>
            <person name="Feltin C."/>
            <person name="Garneau J.R."/>
            <person name="Morris C.E."/>
            <person name="Berard A."/>
            <person name="Torres-Barcelo C."/>
        </authorList>
    </citation>
    <scope>NUCLEOTIDE SEQUENCE</scope>
</reference>
<gene>
    <name evidence="1" type="ORF">Cygsa01_00237</name>
</gene>
<proteinExistence type="predicted"/>
<sequence>MRSFTQYLDRISAKGQVVSFLKLVTMASRYGALPSQDALDFMRATVTPEVYTLYRGLSLTNVHENQRRALKGLEKGIQVPFEFQRPDGSQVVMHTTVHQNVAEQYASHGVAGLVMEMKVQPNWLICDTRQLDLILDREDLSEEDWAYFAEKGEVLLYIETEPEERFVVSARCEDGPIAELAEG</sequence>
<evidence type="ECO:0000313" key="1">
    <source>
        <dbReference type="EMBL" id="XAI71283.1"/>
    </source>
</evidence>
<name>A0AAU6W4K3_9VIRU</name>